<dbReference type="EMBL" id="JABSTV010001252">
    <property type="protein sequence ID" value="KAH7947611.1"/>
    <property type="molecule type" value="Genomic_DNA"/>
</dbReference>
<comment type="subcellular location">
    <subcellularLocation>
        <location evidence="1">Secreted</location>
    </subcellularLocation>
</comment>
<dbReference type="VEuPathDB" id="VectorBase:RSAN_032053"/>
<evidence type="ECO:0000313" key="7">
    <source>
        <dbReference type="EMBL" id="KAH7947611.1"/>
    </source>
</evidence>
<feature type="region of interest" description="Disordered" evidence="4">
    <location>
        <begin position="100"/>
        <end position="165"/>
    </location>
</feature>
<evidence type="ECO:0000256" key="3">
    <source>
        <dbReference type="ARBA" id="ARBA00022702"/>
    </source>
</evidence>
<evidence type="ECO:0000256" key="2">
    <source>
        <dbReference type="ARBA" id="ARBA00022525"/>
    </source>
</evidence>
<name>A0A9D4SSK9_RHISA</name>
<keyword evidence="3" id="KW-0372">Hormone</keyword>
<proteinExistence type="predicted"/>
<evidence type="ECO:0000256" key="4">
    <source>
        <dbReference type="SAM" id="MobiDB-lite"/>
    </source>
</evidence>
<sequence>MRTHPVGPWLVLVLLASEAALGARVGSKPGLDLSDLWKRGPLSLRSRAGPLPSLSMHNRDHMPSLSIVSPLDVLRDKMMQDIIERSIKNKIQANDKILKDLGKRSAPQDSLLQRTDDDRSSFKTTGQTGTRRGRLSHVTTGPRGARPLAPYTREDQNQRETCGPG</sequence>
<evidence type="ECO:0000256" key="5">
    <source>
        <dbReference type="SAM" id="SignalP"/>
    </source>
</evidence>
<dbReference type="SMART" id="SM00039">
    <property type="entry name" value="CRF"/>
    <property type="match status" value="1"/>
</dbReference>
<dbReference type="InterPro" id="IPR018446">
    <property type="entry name" value="Corticotropin-releasing_fac_CS"/>
</dbReference>
<dbReference type="InterPro" id="IPR000187">
    <property type="entry name" value="CRF"/>
</dbReference>
<gene>
    <name evidence="7" type="ORF">HPB52_014482</name>
    <name evidence="8" type="ORF">HPB52_021139</name>
</gene>
<protein>
    <recommendedName>
        <fullName evidence="6">Corticotropin-releasing factor domain-containing protein</fullName>
    </recommendedName>
</protein>
<reference evidence="7" key="1">
    <citation type="journal article" date="2020" name="Cell">
        <title>Large-Scale Comparative Analyses of Tick Genomes Elucidate Their Genetic Diversity and Vector Capacities.</title>
        <authorList>
            <consortium name="Tick Genome and Microbiome Consortium (TIGMIC)"/>
            <person name="Jia N."/>
            <person name="Wang J."/>
            <person name="Shi W."/>
            <person name="Du L."/>
            <person name="Sun Y."/>
            <person name="Zhan W."/>
            <person name="Jiang J.F."/>
            <person name="Wang Q."/>
            <person name="Zhang B."/>
            <person name="Ji P."/>
            <person name="Bell-Sakyi L."/>
            <person name="Cui X.M."/>
            <person name="Yuan T.T."/>
            <person name="Jiang B.G."/>
            <person name="Yang W.F."/>
            <person name="Lam T.T."/>
            <person name="Chang Q.C."/>
            <person name="Ding S.J."/>
            <person name="Wang X.J."/>
            <person name="Zhu J.G."/>
            <person name="Ruan X.D."/>
            <person name="Zhao L."/>
            <person name="Wei J.T."/>
            <person name="Ye R.Z."/>
            <person name="Que T.C."/>
            <person name="Du C.H."/>
            <person name="Zhou Y.H."/>
            <person name="Cheng J.X."/>
            <person name="Dai P.F."/>
            <person name="Guo W.B."/>
            <person name="Han X.H."/>
            <person name="Huang E.J."/>
            <person name="Li L.F."/>
            <person name="Wei W."/>
            <person name="Gao Y.C."/>
            <person name="Liu J.Z."/>
            <person name="Shao H.Z."/>
            <person name="Wang X."/>
            <person name="Wang C.C."/>
            <person name="Yang T.C."/>
            <person name="Huo Q.B."/>
            <person name="Li W."/>
            <person name="Chen H.Y."/>
            <person name="Chen S.E."/>
            <person name="Zhou L.G."/>
            <person name="Ni X.B."/>
            <person name="Tian J.H."/>
            <person name="Sheng Y."/>
            <person name="Liu T."/>
            <person name="Pan Y.S."/>
            <person name="Xia L.Y."/>
            <person name="Li J."/>
            <person name="Zhao F."/>
            <person name="Cao W.C."/>
        </authorList>
    </citation>
    <scope>NUCLEOTIDE SEQUENCE</scope>
    <source>
        <strain evidence="7">Rsan-2018</strain>
    </source>
</reference>
<reference evidence="7" key="2">
    <citation type="submission" date="2021-09" db="EMBL/GenBank/DDBJ databases">
        <authorList>
            <person name="Jia N."/>
            <person name="Wang J."/>
            <person name="Shi W."/>
            <person name="Du L."/>
            <person name="Sun Y."/>
            <person name="Zhan W."/>
            <person name="Jiang J."/>
            <person name="Wang Q."/>
            <person name="Zhang B."/>
            <person name="Ji P."/>
            <person name="Sakyi L.B."/>
            <person name="Cui X."/>
            <person name="Yuan T."/>
            <person name="Jiang B."/>
            <person name="Yang W."/>
            <person name="Lam T.T.-Y."/>
            <person name="Chang Q."/>
            <person name="Ding S."/>
            <person name="Wang X."/>
            <person name="Zhu J."/>
            <person name="Ruan X."/>
            <person name="Zhao L."/>
            <person name="Wei J."/>
            <person name="Que T."/>
            <person name="Du C."/>
            <person name="Cheng J."/>
            <person name="Dai P."/>
            <person name="Han X."/>
            <person name="Huang E."/>
            <person name="Gao Y."/>
            <person name="Liu J."/>
            <person name="Shao H."/>
            <person name="Ye R."/>
            <person name="Li L."/>
            <person name="Wei W."/>
            <person name="Wang X."/>
            <person name="Wang C."/>
            <person name="Huo Q."/>
            <person name="Li W."/>
            <person name="Guo W."/>
            <person name="Chen H."/>
            <person name="Chen S."/>
            <person name="Zhou L."/>
            <person name="Zhou L."/>
            <person name="Ni X."/>
            <person name="Tian J."/>
            <person name="Zhou Y."/>
            <person name="Sheng Y."/>
            <person name="Liu T."/>
            <person name="Pan Y."/>
            <person name="Xia L."/>
            <person name="Li J."/>
            <person name="Zhao F."/>
            <person name="Cao W."/>
        </authorList>
    </citation>
    <scope>NUCLEOTIDE SEQUENCE</scope>
    <source>
        <strain evidence="7">Rsan-2018</strain>
        <tissue evidence="7">Larvae</tissue>
    </source>
</reference>
<keyword evidence="9" id="KW-1185">Reference proteome</keyword>
<keyword evidence="2" id="KW-0964">Secreted</keyword>
<dbReference type="Pfam" id="PF00473">
    <property type="entry name" value="CRF"/>
    <property type="match status" value="1"/>
</dbReference>
<evidence type="ECO:0000256" key="1">
    <source>
        <dbReference type="ARBA" id="ARBA00004613"/>
    </source>
</evidence>
<evidence type="ECO:0000313" key="9">
    <source>
        <dbReference type="Proteomes" id="UP000821837"/>
    </source>
</evidence>
<dbReference type="AlphaFoldDB" id="A0A9D4SSK9"/>
<feature type="chain" id="PRO_5040097881" description="Corticotropin-releasing factor domain-containing protein" evidence="5">
    <location>
        <begin position="23"/>
        <end position="165"/>
    </location>
</feature>
<accession>A0A9D4SSK9</accession>
<feature type="domain" description="Corticotropin-releasing factor" evidence="6">
    <location>
        <begin position="61"/>
        <end position="101"/>
    </location>
</feature>
<dbReference type="Proteomes" id="UP000821837">
    <property type="component" value="Chromosome 6"/>
</dbReference>
<evidence type="ECO:0000313" key="8">
    <source>
        <dbReference type="EMBL" id="KAH7948391.1"/>
    </source>
</evidence>
<organism evidence="7 9">
    <name type="scientific">Rhipicephalus sanguineus</name>
    <name type="common">Brown dog tick</name>
    <name type="synonym">Ixodes sanguineus</name>
    <dbReference type="NCBI Taxonomy" id="34632"/>
    <lineage>
        <taxon>Eukaryota</taxon>
        <taxon>Metazoa</taxon>
        <taxon>Ecdysozoa</taxon>
        <taxon>Arthropoda</taxon>
        <taxon>Chelicerata</taxon>
        <taxon>Arachnida</taxon>
        <taxon>Acari</taxon>
        <taxon>Parasitiformes</taxon>
        <taxon>Ixodida</taxon>
        <taxon>Ixodoidea</taxon>
        <taxon>Ixodidae</taxon>
        <taxon>Rhipicephalinae</taxon>
        <taxon>Rhipicephalus</taxon>
        <taxon>Rhipicephalus</taxon>
    </lineage>
</organism>
<dbReference type="GO" id="GO:0005179">
    <property type="term" value="F:hormone activity"/>
    <property type="evidence" value="ECO:0007669"/>
    <property type="project" value="UniProtKB-KW"/>
</dbReference>
<dbReference type="GO" id="GO:0005576">
    <property type="term" value="C:extracellular region"/>
    <property type="evidence" value="ECO:0007669"/>
    <property type="project" value="UniProtKB-SubCell"/>
</dbReference>
<dbReference type="PROSITE" id="PS00511">
    <property type="entry name" value="CRF"/>
    <property type="match status" value="1"/>
</dbReference>
<dbReference type="EMBL" id="JABSTV010001252">
    <property type="protein sequence ID" value="KAH7948391.1"/>
    <property type="molecule type" value="Genomic_DNA"/>
</dbReference>
<keyword evidence="5" id="KW-0732">Signal</keyword>
<feature type="signal peptide" evidence="5">
    <location>
        <begin position="1"/>
        <end position="22"/>
    </location>
</feature>
<comment type="caution">
    <text evidence="7">The sequence shown here is derived from an EMBL/GenBank/DDBJ whole genome shotgun (WGS) entry which is preliminary data.</text>
</comment>
<evidence type="ECO:0000259" key="6">
    <source>
        <dbReference type="SMART" id="SM00039"/>
    </source>
</evidence>